<dbReference type="Pfam" id="PF03473">
    <property type="entry name" value="MOSC"/>
    <property type="match status" value="1"/>
</dbReference>
<organism evidence="2">
    <name type="scientific">marine metagenome</name>
    <dbReference type="NCBI Taxonomy" id="408172"/>
    <lineage>
        <taxon>unclassified sequences</taxon>
        <taxon>metagenomes</taxon>
        <taxon>ecological metagenomes</taxon>
    </lineage>
</organism>
<evidence type="ECO:0000313" key="2">
    <source>
        <dbReference type="EMBL" id="SVE13353.1"/>
    </source>
</evidence>
<dbReference type="InterPro" id="IPR005302">
    <property type="entry name" value="MoCF_Sase_C"/>
</dbReference>
<feature type="domain" description="MOSC" evidence="1">
    <location>
        <begin position="64"/>
        <end position="143"/>
    </location>
</feature>
<accession>A0A383B0K7</accession>
<dbReference type="GO" id="GO:0003824">
    <property type="term" value="F:catalytic activity"/>
    <property type="evidence" value="ECO:0007669"/>
    <property type="project" value="InterPro"/>
</dbReference>
<proteinExistence type="predicted"/>
<dbReference type="PANTHER" id="PTHR36930:SF1">
    <property type="entry name" value="MOSC DOMAIN-CONTAINING PROTEIN"/>
    <property type="match status" value="1"/>
</dbReference>
<protein>
    <recommendedName>
        <fullName evidence="1">MOSC domain-containing protein</fullName>
    </recommendedName>
</protein>
<dbReference type="PANTHER" id="PTHR36930">
    <property type="entry name" value="METAL-SULFUR CLUSTER BIOSYNTHESIS PROTEINS YUAD-RELATED"/>
    <property type="match status" value="1"/>
</dbReference>
<reference evidence="2" key="1">
    <citation type="submission" date="2018-05" db="EMBL/GenBank/DDBJ databases">
        <authorList>
            <person name="Lanie J.A."/>
            <person name="Ng W.-L."/>
            <person name="Kazmierczak K.M."/>
            <person name="Andrzejewski T.M."/>
            <person name="Davidsen T.M."/>
            <person name="Wayne K.J."/>
            <person name="Tettelin H."/>
            <person name="Glass J.I."/>
            <person name="Rusch D."/>
            <person name="Podicherti R."/>
            <person name="Tsui H.-C.T."/>
            <person name="Winkler M.E."/>
        </authorList>
    </citation>
    <scope>NUCLEOTIDE SEQUENCE</scope>
</reference>
<dbReference type="AlphaFoldDB" id="A0A383B0K7"/>
<name>A0A383B0K7_9ZZZZ</name>
<evidence type="ECO:0000259" key="1">
    <source>
        <dbReference type="Pfam" id="PF03473"/>
    </source>
</evidence>
<dbReference type="GO" id="GO:0030151">
    <property type="term" value="F:molybdenum ion binding"/>
    <property type="evidence" value="ECO:0007669"/>
    <property type="project" value="InterPro"/>
</dbReference>
<sequence>MSNFSKEITGSVASLHISNNSDMSKESTETIQVEFDGIVEDKHRSYMRGAYEGESVPAGTVRRNDRQWSAVSLEELTKIQESMELETTLTATTLTANLCFKGIPNFSQLPKGSQLCFPSGAILMVEDYNPPCSYMSEKIAQTHTTTSGQPPKRLAFVKA</sequence>
<dbReference type="EMBL" id="UINC01196371">
    <property type="protein sequence ID" value="SVE13353.1"/>
    <property type="molecule type" value="Genomic_DNA"/>
</dbReference>
<dbReference type="GO" id="GO:0030170">
    <property type="term" value="F:pyridoxal phosphate binding"/>
    <property type="evidence" value="ECO:0007669"/>
    <property type="project" value="InterPro"/>
</dbReference>
<gene>
    <name evidence="2" type="ORF">METZ01_LOCUS466207</name>
</gene>
<feature type="non-terminal residue" evidence="2">
    <location>
        <position position="159"/>
    </location>
</feature>
<dbReference type="InterPro" id="IPR011037">
    <property type="entry name" value="Pyrv_Knase-like_insert_dom_sf"/>
</dbReference>
<dbReference type="SUPFAM" id="SSF50800">
    <property type="entry name" value="PK beta-barrel domain-like"/>
    <property type="match status" value="1"/>
</dbReference>
<dbReference type="InterPro" id="IPR052716">
    <property type="entry name" value="MOSC_domain"/>
</dbReference>
<dbReference type="Gene3D" id="2.40.33.20">
    <property type="entry name" value="PK beta-barrel domain-like"/>
    <property type="match status" value="1"/>
</dbReference>